<accession>A0ABD0MV32</accession>
<dbReference type="Gene3D" id="3.30.70.270">
    <property type="match status" value="1"/>
</dbReference>
<dbReference type="Gene3D" id="1.10.287.3160">
    <property type="match status" value="1"/>
</dbReference>
<feature type="region of interest" description="Disordered" evidence="3">
    <location>
        <begin position="1"/>
        <end position="82"/>
    </location>
</feature>
<reference evidence="5 6" key="1">
    <citation type="submission" date="2024-05" db="EMBL/GenBank/DDBJ databases">
        <title>Genome sequencing and assembly of Indian major carp, Cirrhinus mrigala (Hamilton, 1822).</title>
        <authorList>
            <person name="Mohindra V."/>
            <person name="Chowdhury L.M."/>
            <person name="Lal K."/>
            <person name="Jena J.K."/>
        </authorList>
    </citation>
    <scope>NUCLEOTIDE SEQUENCE [LARGE SCALE GENOMIC DNA]</scope>
    <source>
        <strain evidence="5">CM1030</strain>
        <tissue evidence="5">Blood</tissue>
    </source>
</reference>
<sequence>MAMLTVRNAPLGQPPRKSEPSTRGPVELPNDGAGSFRGEPNVSFGAPEEDRMSIAASEEGLTPDEADESAEQPPSGAAALSESEAELAAMLLRAAKSIDLEVPKAPSPERSRLDDWFLGSGSDVPPRSTPVPFFPEVHEELTKTWRAPYTARSRLSSSLFTTLDGSAARGYVDISQVERVVAVHLCPQNAATWRNRPRLSSKACKLSSALAAKAYSAAGQAASALHAMAILQVHQAKALKQLHQDGSDPRLMQELRTTTDFALRAAKVTARSLGQVMSTMVVQERQLWLNLAQMSDADKVRFLNAPISQAGLFWRHRRGLCPAVLGGIEPATGERRRPVRVPLRTPASPQSGPDSDDPEIAHQGTSTSVPPLPGEGREGVTSLLPPTFRSVVPNHSQKEQFSQSLGLSPRVVTMSEALLPQVRTRSMSSPTSREPGVKVRAVHRSVTLLQNASSSGLGHLPPQGCHSDTDASVLCAEIAVLLAKNAIEPVPPTEMKSGFYSPYFIIPKKSGGLPFRMLTAKRILSCIRHQVWFAAIDLKDAYFHVPILPRHRPFLRFAFEGRAYQYRVLPFGLALSPRVFTKVVEGALSPLWERGIRILNWRFPEETPNMSVMT</sequence>
<dbReference type="EMBL" id="JAMKFB020000159">
    <property type="protein sequence ID" value="KAL0152919.1"/>
    <property type="molecule type" value="Genomic_DNA"/>
</dbReference>
<evidence type="ECO:0000313" key="5">
    <source>
        <dbReference type="EMBL" id="KAL0152919.1"/>
    </source>
</evidence>
<evidence type="ECO:0000313" key="6">
    <source>
        <dbReference type="Proteomes" id="UP001529510"/>
    </source>
</evidence>
<dbReference type="Proteomes" id="UP001529510">
    <property type="component" value="Unassembled WGS sequence"/>
</dbReference>
<dbReference type="InterPro" id="IPR000477">
    <property type="entry name" value="RT_dom"/>
</dbReference>
<dbReference type="CDD" id="cd03714">
    <property type="entry name" value="RT_DIRS1"/>
    <property type="match status" value="1"/>
</dbReference>
<evidence type="ECO:0000259" key="4">
    <source>
        <dbReference type="Pfam" id="PF00078"/>
    </source>
</evidence>
<dbReference type="InterPro" id="IPR052055">
    <property type="entry name" value="Hepadnavirus_pol/RT"/>
</dbReference>
<feature type="compositionally biased region" description="Acidic residues" evidence="3">
    <location>
        <begin position="61"/>
        <end position="70"/>
    </location>
</feature>
<keyword evidence="6" id="KW-1185">Reference proteome</keyword>
<gene>
    <name evidence="5" type="ORF">M9458_051748</name>
</gene>
<evidence type="ECO:0000256" key="2">
    <source>
        <dbReference type="ARBA" id="ARBA00012180"/>
    </source>
</evidence>
<protein>
    <recommendedName>
        <fullName evidence="2">ribonuclease H</fullName>
        <ecNumber evidence="2">3.1.26.4</ecNumber>
    </recommendedName>
</protein>
<proteinExistence type="inferred from homology"/>
<evidence type="ECO:0000256" key="1">
    <source>
        <dbReference type="ARBA" id="ARBA00010879"/>
    </source>
</evidence>
<dbReference type="GO" id="GO:0004523">
    <property type="term" value="F:RNA-DNA hybrid ribonuclease activity"/>
    <property type="evidence" value="ECO:0007669"/>
    <property type="project" value="UniProtKB-EC"/>
</dbReference>
<organism evidence="5 6">
    <name type="scientific">Cirrhinus mrigala</name>
    <name type="common">Mrigala</name>
    <dbReference type="NCBI Taxonomy" id="683832"/>
    <lineage>
        <taxon>Eukaryota</taxon>
        <taxon>Metazoa</taxon>
        <taxon>Chordata</taxon>
        <taxon>Craniata</taxon>
        <taxon>Vertebrata</taxon>
        <taxon>Euteleostomi</taxon>
        <taxon>Actinopterygii</taxon>
        <taxon>Neopterygii</taxon>
        <taxon>Teleostei</taxon>
        <taxon>Ostariophysi</taxon>
        <taxon>Cypriniformes</taxon>
        <taxon>Cyprinidae</taxon>
        <taxon>Labeoninae</taxon>
        <taxon>Labeonini</taxon>
        <taxon>Cirrhinus</taxon>
    </lineage>
</organism>
<evidence type="ECO:0000256" key="3">
    <source>
        <dbReference type="SAM" id="MobiDB-lite"/>
    </source>
</evidence>
<dbReference type="PANTHER" id="PTHR33050">
    <property type="entry name" value="REVERSE TRANSCRIPTASE DOMAIN-CONTAINING PROTEIN"/>
    <property type="match status" value="1"/>
</dbReference>
<dbReference type="EC" id="3.1.26.4" evidence="2"/>
<dbReference type="InterPro" id="IPR043502">
    <property type="entry name" value="DNA/RNA_pol_sf"/>
</dbReference>
<feature type="domain" description="Reverse transcriptase" evidence="4">
    <location>
        <begin position="523"/>
        <end position="593"/>
    </location>
</feature>
<comment type="caution">
    <text evidence="5">The sequence shown here is derived from an EMBL/GenBank/DDBJ whole genome shotgun (WGS) entry which is preliminary data.</text>
</comment>
<dbReference type="Gene3D" id="3.10.10.10">
    <property type="entry name" value="HIV Type 1 Reverse Transcriptase, subunit A, domain 1"/>
    <property type="match status" value="1"/>
</dbReference>
<feature type="region of interest" description="Disordered" evidence="3">
    <location>
        <begin position="335"/>
        <end position="379"/>
    </location>
</feature>
<dbReference type="SUPFAM" id="SSF56672">
    <property type="entry name" value="DNA/RNA polymerases"/>
    <property type="match status" value="1"/>
</dbReference>
<dbReference type="AlphaFoldDB" id="A0ABD0MV32"/>
<dbReference type="PANTHER" id="PTHR33050:SF7">
    <property type="entry name" value="RIBONUCLEASE H"/>
    <property type="match status" value="1"/>
</dbReference>
<dbReference type="InterPro" id="IPR043128">
    <property type="entry name" value="Rev_trsase/Diguanyl_cyclase"/>
</dbReference>
<name>A0ABD0MV32_CIRMR</name>
<dbReference type="Pfam" id="PF00078">
    <property type="entry name" value="RVT_1"/>
    <property type="match status" value="1"/>
</dbReference>
<comment type="similarity">
    <text evidence="1">Belongs to the beta type-B retroviral polymerase family. HERV class-II K(HML-2) pol subfamily.</text>
</comment>